<comment type="similarity">
    <text evidence="1">Belongs to the pectinacetylesterase family. Notum subfamily.</text>
</comment>
<keyword evidence="2" id="KW-1133">Transmembrane helix</keyword>
<accession>A0ABM0GSJ3</accession>
<evidence type="ECO:0000256" key="2">
    <source>
        <dbReference type="SAM" id="Phobius"/>
    </source>
</evidence>
<sequence length="451" mass="52019">MPEKLRGLTDGYVKVGDKMNGGHLKRKKKFKFYQRKISNYVCTKWMFIVVLLLIWLVWLIWYLSVRSKPHPQSYGELVLIPTELANEKGAYCLDGTPPGYYFRKGHGDGENSWIVYLQGGGWCWNVSDCYARSNTELGSSAYFNLTYPFEGFLSSCAKSNPDFHNWNVAYLAYCDGASFAGNQPVPTKYDGNEIFFRGKRVLDLLLDYLMDQGLRSADRVILSGVSAGGLAVYIHADYIRSKFPPQTAFHAFPDAGYFPNIRNATNFEHIKISFQRVYNLQRVQDSLNAACLADQDRNSKWKCFFPQYTYPYITTPIFVLNSAYDYWSLWFIMNVRCYISDCDAKGIFYYKHFHDQAFEITQLIYKSSKDGIYVTSCYAHSQAVFDHEWTGYVVNGTTPAAAFGDWYFGRKTVQQSKYWDCATPACNPTCDWSLEYYKSVTGRLGRFDFFI</sequence>
<dbReference type="Proteomes" id="UP000694865">
    <property type="component" value="Unplaced"/>
</dbReference>
<dbReference type="GeneID" id="100372731"/>
<gene>
    <name evidence="4" type="primary">LOC100372731</name>
</gene>
<dbReference type="PANTHER" id="PTHR21562">
    <property type="entry name" value="NOTUM-RELATED"/>
    <property type="match status" value="1"/>
</dbReference>
<protein>
    <submittedName>
        <fullName evidence="4">Uncharacterized protein LOC100372731</fullName>
    </submittedName>
</protein>
<evidence type="ECO:0000256" key="1">
    <source>
        <dbReference type="ARBA" id="ARBA00010213"/>
    </source>
</evidence>
<dbReference type="PANTHER" id="PTHR21562:SF67">
    <property type="entry name" value="PECTIN ACETYLESTERASE"/>
    <property type="match status" value="1"/>
</dbReference>
<dbReference type="Gene3D" id="3.40.50.1820">
    <property type="entry name" value="alpha/beta hydrolase"/>
    <property type="match status" value="1"/>
</dbReference>
<reference evidence="4" key="1">
    <citation type="submission" date="2025-08" db="UniProtKB">
        <authorList>
            <consortium name="RefSeq"/>
        </authorList>
    </citation>
    <scope>IDENTIFICATION</scope>
    <source>
        <tissue evidence="4">Testes</tissue>
    </source>
</reference>
<dbReference type="Pfam" id="PF03283">
    <property type="entry name" value="PAE"/>
    <property type="match status" value="1"/>
</dbReference>
<proteinExistence type="inferred from homology"/>
<dbReference type="RefSeq" id="XP_002736437.1">
    <property type="nucleotide sequence ID" value="XM_002736391.1"/>
</dbReference>
<dbReference type="InterPro" id="IPR029058">
    <property type="entry name" value="AB_hydrolase_fold"/>
</dbReference>
<organism evidence="3 4">
    <name type="scientific">Saccoglossus kowalevskii</name>
    <name type="common">Acorn worm</name>
    <dbReference type="NCBI Taxonomy" id="10224"/>
    <lineage>
        <taxon>Eukaryota</taxon>
        <taxon>Metazoa</taxon>
        <taxon>Hemichordata</taxon>
        <taxon>Enteropneusta</taxon>
        <taxon>Harrimaniidae</taxon>
        <taxon>Saccoglossus</taxon>
    </lineage>
</organism>
<dbReference type="InterPro" id="IPR004963">
    <property type="entry name" value="PAE/NOTUM"/>
</dbReference>
<keyword evidence="2" id="KW-0472">Membrane</keyword>
<evidence type="ECO:0000313" key="4">
    <source>
        <dbReference type="RefSeq" id="XP_002736437.1"/>
    </source>
</evidence>
<keyword evidence="3" id="KW-1185">Reference proteome</keyword>
<keyword evidence="2" id="KW-0812">Transmembrane</keyword>
<dbReference type="SUPFAM" id="SSF53474">
    <property type="entry name" value="alpha/beta-Hydrolases"/>
    <property type="match status" value="1"/>
</dbReference>
<name>A0ABM0GSJ3_SACKO</name>
<feature type="transmembrane region" description="Helical" evidence="2">
    <location>
        <begin position="37"/>
        <end position="63"/>
    </location>
</feature>
<evidence type="ECO:0000313" key="3">
    <source>
        <dbReference type="Proteomes" id="UP000694865"/>
    </source>
</evidence>